<protein>
    <submittedName>
        <fullName evidence="1">Uncharacterized protein</fullName>
    </submittedName>
</protein>
<sequence>MQQIVIDAPAGQLSAELTRRGIAADAKVHVVVELLEDESLPMAALAEAGRAHDWLADEPDLYSDADLVERAS</sequence>
<dbReference type="RefSeq" id="WP_227309613.1">
    <property type="nucleotide sequence ID" value="NZ_JAESVA010000010.1"/>
</dbReference>
<dbReference type="Proteomes" id="UP000721844">
    <property type="component" value="Unassembled WGS sequence"/>
</dbReference>
<name>A0A963Z4Z0_9PROT</name>
<comment type="caution">
    <text evidence="1">The sequence shown here is derived from an EMBL/GenBank/DDBJ whole genome shotgun (WGS) entry which is preliminary data.</text>
</comment>
<keyword evidence="2" id="KW-1185">Reference proteome</keyword>
<proteinExistence type="predicted"/>
<dbReference type="AlphaFoldDB" id="A0A963Z4Z0"/>
<evidence type="ECO:0000313" key="1">
    <source>
        <dbReference type="EMBL" id="MCB8882955.1"/>
    </source>
</evidence>
<accession>A0A963Z4Z0</accession>
<organism evidence="1 2">
    <name type="scientific">Acidisoma cellulosilyticum</name>
    <dbReference type="NCBI Taxonomy" id="2802395"/>
    <lineage>
        <taxon>Bacteria</taxon>
        <taxon>Pseudomonadati</taxon>
        <taxon>Pseudomonadota</taxon>
        <taxon>Alphaproteobacteria</taxon>
        <taxon>Acetobacterales</taxon>
        <taxon>Acidocellaceae</taxon>
        <taxon>Acidisoma</taxon>
    </lineage>
</organism>
<evidence type="ECO:0000313" key="2">
    <source>
        <dbReference type="Proteomes" id="UP000721844"/>
    </source>
</evidence>
<reference evidence="1 2" key="1">
    <citation type="journal article" date="2021" name="Microorganisms">
        <title>Acidisoma silvae sp. nov. and Acidisomacellulosilytica sp. nov., Two Acidophilic Bacteria Isolated from Decaying Wood, Hydrolyzing Cellulose and Producing Poly-3-hydroxybutyrate.</title>
        <authorList>
            <person name="Mieszkin S."/>
            <person name="Pouder E."/>
            <person name="Uroz S."/>
            <person name="Simon-Colin C."/>
            <person name="Alain K."/>
        </authorList>
    </citation>
    <scope>NUCLEOTIDE SEQUENCE [LARGE SCALE GENOMIC DNA]</scope>
    <source>
        <strain evidence="1 2">HW T5.17</strain>
    </source>
</reference>
<gene>
    <name evidence="1" type="ORF">ACELLULO517_22095</name>
</gene>
<dbReference type="EMBL" id="JAESVA010000010">
    <property type="protein sequence ID" value="MCB8882955.1"/>
    <property type="molecule type" value="Genomic_DNA"/>
</dbReference>